<evidence type="ECO:0000256" key="8">
    <source>
        <dbReference type="PROSITE-ProRule" id="PRU00035"/>
    </source>
</evidence>
<evidence type="ECO:0000259" key="15">
    <source>
        <dbReference type="PROSITE" id="PS50878"/>
    </source>
</evidence>
<dbReference type="Gene3D" id="2.30.30.140">
    <property type="match status" value="1"/>
</dbReference>
<dbReference type="PROSITE" id="PS01359">
    <property type="entry name" value="ZF_PHD_1"/>
    <property type="match status" value="1"/>
</dbReference>
<evidence type="ECO:0000313" key="17">
    <source>
        <dbReference type="EMBL" id="CAG9104601.1"/>
    </source>
</evidence>
<keyword evidence="5" id="KW-0862">Zinc</keyword>
<feature type="domain" description="PWWP" evidence="14">
    <location>
        <begin position="1582"/>
        <end position="1662"/>
    </location>
</feature>
<feature type="domain" description="PHD-type" evidence="12">
    <location>
        <begin position="245"/>
        <end position="295"/>
    </location>
</feature>
<evidence type="ECO:0000256" key="5">
    <source>
        <dbReference type="ARBA" id="ARBA00022833"/>
    </source>
</evidence>
<dbReference type="Pfam" id="PF10513">
    <property type="entry name" value="EPL1"/>
    <property type="match status" value="1"/>
</dbReference>
<dbReference type="GO" id="GO:0008270">
    <property type="term" value="F:zinc ion binding"/>
    <property type="evidence" value="ECO:0007669"/>
    <property type="project" value="UniProtKB-KW"/>
</dbReference>
<dbReference type="InterPro" id="IPR036427">
    <property type="entry name" value="Bromodomain-like_sf"/>
</dbReference>
<organism evidence="17 18">
    <name type="scientific">Plutella xylostella</name>
    <name type="common">Diamondback moth</name>
    <name type="synonym">Plutella maculipennis</name>
    <dbReference type="NCBI Taxonomy" id="51655"/>
    <lineage>
        <taxon>Eukaryota</taxon>
        <taxon>Metazoa</taxon>
        <taxon>Ecdysozoa</taxon>
        <taxon>Arthropoda</taxon>
        <taxon>Hexapoda</taxon>
        <taxon>Insecta</taxon>
        <taxon>Pterygota</taxon>
        <taxon>Neoptera</taxon>
        <taxon>Endopterygota</taxon>
        <taxon>Lepidoptera</taxon>
        <taxon>Glossata</taxon>
        <taxon>Ditrysia</taxon>
        <taxon>Yponomeutoidea</taxon>
        <taxon>Plutellidae</taxon>
        <taxon>Plutella</taxon>
    </lineage>
</organism>
<feature type="compositionally biased region" description="Basic and acidic residues" evidence="10">
    <location>
        <begin position="904"/>
        <end position="920"/>
    </location>
</feature>
<dbReference type="Pfam" id="PF00078">
    <property type="entry name" value="RVT_1"/>
    <property type="match status" value="1"/>
</dbReference>
<feature type="domain" description="Bromo" evidence="11">
    <location>
        <begin position="713"/>
        <end position="783"/>
    </location>
</feature>
<proteinExistence type="predicted"/>
<dbReference type="PROSITE" id="PS50014">
    <property type="entry name" value="BROMODOMAIN_2"/>
    <property type="match status" value="1"/>
</dbReference>
<dbReference type="Pfam" id="PF13832">
    <property type="entry name" value="zf-HC5HC2H_2"/>
    <property type="match status" value="1"/>
</dbReference>
<keyword evidence="2" id="KW-0479">Metal-binding</keyword>
<feature type="compositionally biased region" description="Basic and acidic residues" evidence="10">
    <location>
        <begin position="1533"/>
        <end position="1548"/>
    </location>
</feature>
<keyword evidence="4 9" id="KW-0863">Zinc-finger</keyword>
<dbReference type="FunFam" id="3.30.40.10:FF:000008">
    <property type="entry name" value="Bromodomain containing 1, isoform CRA_a"/>
    <property type="match status" value="1"/>
</dbReference>
<dbReference type="PROSITE" id="PS00028">
    <property type="entry name" value="ZINC_FINGER_C2H2_1"/>
    <property type="match status" value="1"/>
</dbReference>
<dbReference type="PANTHER" id="PTHR13793">
    <property type="entry name" value="PHD FINGER PROTEINS"/>
    <property type="match status" value="1"/>
</dbReference>
<reference evidence="17" key="1">
    <citation type="submission" date="2020-11" db="EMBL/GenBank/DDBJ databases">
        <authorList>
            <person name="Whiteford S."/>
        </authorList>
    </citation>
    <scope>NUCLEOTIDE SEQUENCE</scope>
</reference>
<evidence type="ECO:0000256" key="3">
    <source>
        <dbReference type="ARBA" id="ARBA00022737"/>
    </source>
</evidence>
<feature type="region of interest" description="Disordered" evidence="10">
    <location>
        <begin position="1507"/>
        <end position="1574"/>
    </location>
</feature>
<feature type="compositionally biased region" description="Basic residues" evidence="10">
    <location>
        <begin position="1322"/>
        <end position="1339"/>
    </location>
</feature>
<evidence type="ECO:0000259" key="14">
    <source>
        <dbReference type="PROSITE" id="PS50812"/>
    </source>
</evidence>
<dbReference type="Pfam" id="PF00439">
    <property type="entry name" value="Bromodomain"/>
    <property type="match status" value="1"/>
</dbReference>
<feature type="domain" description="C2H2-type" evidence="13">
    <location>
        <begin position="22"/>
        <end position="53"/>
    </location>
</feature>
<feature type="compositionally biased region" description="Pro residues" evidence="10">
    <location>
        <begin position="893"/>
        <end position="902"/>
    </location>
</feature>
<evidence type="ECO:0000256" key="9">
    <source>
        <dbReference type="PROSITE-ProRule" id="PRU00042"/>
    </source>
</evidence>
<feature type="region of interest" description="Disordered" evidence="10">
    <location>
        <begin position="48"/>
        <end position="77"/>
    </location>
</feature>
<keyword evidence="18" id="KW-1185">Reference proteome</keyword>
<evidence type="ECO:0000256" key="10">
    <source>
        <dbReference type="SAM" id="MobiDB-lite"/>
    </source>
</evidence>
<comment type="caution">
    <text evidence="17">The sequence shown here is derived from an EMBL/GenBank/DDBJ whole genome shotgun (WGS) entry which is preliminary data.</text>
</comment>
<evidence type="ECO:0000256" key="6">
    <source>
        <dbReference type="ARBA" id="ARBA00023117"/>
    </source>
</evidence>
<protein>
    <submittedName>
        <fullName evidence="17">(diamondback moth) hypothetical protein</fullName>
    </submittedName>
</protein>
<feature type="compositionally biased region" description="Basic residues" evidence="10">
    <location>
        <begin position="1430"/>
        <end position="1445"/>
    </location>
</feature>
<feature type="region of interest" description="Disordered" evidence="10">
    <location>
        <begin position="871"/>
        <end position="941"/>
    </location>
</feature>
<dbReference type="SUPFAM" id="SSF47370">
    <property type="entry name" value="Bromodomain"/>
    <property type="match status" value="1"/>
</dbReference>
<dbReference type="PROSITE" id="PS50878">
    <property type="entry name" value="RT_POL"/>
    <property type="match status" value="1"/>
</dbReference>
<dbReference type="Gene3D" id="1.20.920.10">
    <property type="entry name" value="Bromodomain-like"/>
    <property type="match status" value="1"/>
</dbReference>
<feature type="compositionally biased region" description="Low complexity" evidence="10">
    <location>
        <begin position="1514"/>
        <end position="1524"/>
    </location>
</feature>
<evidence type="ECO:0000259" key="12">
    <source>
        <dbReference type="PROSITE" id="PS50016"/>
    </source>
</evidence>
<gene>
    <name evidence="17" type="ORF">PLXY2_LOCUS3146</name>
</gene>
<feature type="compositionally biased region" description="Basic residues" evidence="10">
    <location>
        <begin position="881"/>
        <end position="890"/>
    </location>
</feature>
<dbReference type="PANTHER" id="PTHR13793:SF107">
    <property type="entry name" value="BROMODOMAIN-CONTAINING PROTEIN HOMOLOG"/>
    <property type="match status" value="1"/>
</dbReference>
<name>A0A8S4DUE9_PLUXY</name>
<keyword evidence="6 8" id="KW-0103">Bromodomain</keyword>
<dbReference type="SUPFAM" id="SSF57903">
    <property type="entry name" value="FYVE/PHD zinc finger"/>
    <property type="match status" value="1"/>
</dbReference>
<dbReference type="SUPFAM" id="SSF63748">
    <property type="entry name" value="Tudor/PWWP/MBT"/>
    <property type="match status" value="1"/>
</dbReference>
<dbReference type="InterPro" id="IPR019787">
    <property type="entry name" value="Znf_PHD-finger"/>
</dbReference>
<feature type="domain" description="PHD-type" evidence="16">
    <location>
        <begin position="299"/>
        <end position="412"/>
    </location>
</feature>
<evidence type="ECO:0000259" key="16">
    <source>
        <dbReference type="PROSITE" id="PS51805"/>
    </source>
</evidence>
<dbReference type="PROSITE" id="PS50812">
    <property type="entry name" value="PWWP"/>
    <property type="match status" value="1"/>
</dbReference>
<dbReference type="InterPro" id="IPR001965">
    <property type="entry name" value="Znf_PHD"/>
</dbReference>
<dbReference type="PROSITE" id="PS50157">
    <property type="entry name" value="ZINC_FINGER_C2H2_2"/>
    <property type="match status" value="1"/>
</dbReference>
<dbReference type="InterPro" id="IPR043502">
    <property type="entry name" value="DNA/RNA_pol_sf"/>
</dbReference>
<dbReference type="Pfam" id="PF00855">
    <property type="entry name" value="PWWP"/>
    <property type="match status" value="1"/>
</dbReference>
<feature type="region of interest" description="Disordered" evidence="10">
    <location>
        <begin position="1318"/>
        <end position="1387"/>
    </location>
</feature>
<evidence type="ECO:0000256" key="4">
    <source>
        <dbReference type="ARBA" id="ARBA00022771"/>
    </source>
</evidence>
<dbReference type="CDD" id="cd05839">
    <property type="entry name" value="PWWP_BRPF"/>
    <property type="match status" value="1"/>
</dbReference>
<feature type="domain" description="PHD-type" evidence="16">
    <location>
        <begin position="408"/>
        <end position="467"/>
    </location>
</feature>
<dbReference type="GO" id="GO:0071897">
    <property type="term" value="P:DNA biosynthetic process"/>
    <property type="evidence" value="ECO:0007669"/>
    <property type="project" value="UniProtKB-ARBA"/>
</dbReference>
<dbReference type="InterPro" id="IPR000313">
    <property type="entry name" value="PWWP_dom"/>
</dbReference>
<evidence type="ECO:0000256" key="7">
    <source>
        <dbReference type="ARBA" id="ARBA00023242"/>
    </source>
</evidence>
<dbReference type="InterPro" id="IPR013083">
    <property type="entry name" value="Znf_RING/FYVE/PHD"/>
</dbReference>
<accession>A0A8S4DUE9</accession>
<dbReference type="InterPro" id="IPR050701">
    <property type="entry name" value="Histone_Mod_Regulator"/>
</dbReference>
<sequence>MGLDFDVLEFCKKLRQNRPPPYQCPLEKCDKVYKSLCGLQYHLQNYDHDNPTPATPQVAHNRKNRRSRPAAPTGDIALQSPPKEALTFAEAQKVVQFEIDGKISRISIDQPLTVMSLEEWQKKNSELEKPLPFVEPPPEPHVKLPEASFKLIEDYNERVSDAPPRPNAYIRFIEKSAEELDGEVEYDVDEEDTAWLGLINKQRTKQGLQPVSVDTLELLMDRLEKESYFQATQNGQQTAATVDEDAVCCICMDGECQNTNVILFCDMCNLAVHQDCYGVPYIPEGQWLCRRCLQSPSRLVSCVLCPNTGGAFKQTDQGSWAHVVCALWIPEVRFANTVFLEPIDSMEMIPPARYKLQCMVCKQRGAGACIQCHKTSCYTAFHVTCAQQAGTLVEMIPPARYKLQCMVCKQRGAGACIQCHKTSCYTAFHVTCAQQAGLYMKMEAAGGGRDPSQPVQVAKMAYCDAHTPSHVLQERKALESEGDVKSADLSIIRQKGRDKIKQARRVLALKRTWSPVVLVPTLPAHRVAEIAPLAGDGPAPAKAQLMKRLLAYWTLKRHSRNGVPLLRRLQTSSTSHGTRGIQDGTVNVRELCNQLKYWQRIRQDLERARLLCELVRKRERLKAEHTRAWERCVTHALQPERAALRKLLRLLRQRDVTDIFGEPVDASQKLVRAALRKLLRLLRQRDHADIFGEPVDASQPERAALRKLLRLLGQRDVTDIFAEPVDASQVPDYSTIVKSPMDLSTMAARLERGEYRSVDDVEADFRLMIDNCLAYNDASTVFYKAAVKMRNACAWIFRAARRDLAALAGAPPASPAEPDHAAILSCALKKFQWHQITTKRKKKTPVTLSLSAILKLCRYISRIGSEDAQRLRLDIPSSKTRPSRRAHGGARGRPPPPAPPSPSEVKRSEHVERGVSEARSVRRAPSRAAVEPAADADDDEDDKPKLFNAVYDTGHIPKDWLHSTFIALPKINNAKRCSDYRTISLMSHVLKIFLKVIHNRIYRKCEENISDTQFGFRNGFGTRDALFGYHILMQRCWDMDRCVYICFIDYEKAFDRIKHDKLISVLKKIGLDTKDISFIKNLYWQQTANVRVEHHLTDDICILRGVRQGCIMSPLLFNLYAEEIFSEALEDATEGIIINGRPLNNIRYADDTILIASSMEELQSLLDRVTSVSAQNGLNINTKKTKYMTVGRTPTIAALYVNNQPLEKVRSYKYLGCIVNDQEDHSAEVKCRIEQARNAFMKMSHLLCNRSLKISSRCRLLRCYIFSILLYGVEAWTLTQTMFNRERRWPRCRCGVAALPTLCGCDVVRSESPAAAPARGAWWRRGRGRGRGRRGRPTRQLKTPSIVRDKEETATSGSECAAPPRASRSLATPEKSPKKTEAKTGVGLLGGLKKPTLLLSPTLSTTSASKSFGADASLPTLSASLGRAPSPKKKGRGRPRKHDKKGKGEALFRSAEDKSISTPVPASFLQYRGPPGEVGSDSDLALSRSSSSSTLWSQSCSSCTHYDDAGSAHSTDLSSSEQSSLNDTADSNVEAREERRGRRRRDTDAETPTTPVKGRGTRSSSSKTPVKASAHVNEDLEPLQLVWAKCRGYPWYPALIIDPKIPKGFIYNGVPLPVPPQDVLNLKKNHSHEPILYLVLFFDVKRTWQWLPPAKLELLGVNKSVDQAKLIESKKATERKAVKKAYGDAMQFRKQVDGEEK</sequence>
<dbReference type="SMART" id="SM00249">
    <property type="entry name" value="PHD"/>
    <property type="match status" value="3"/>
</dbReference>
<dbReference type="InterPro" id="IPR034732">
    <property type="entry name" value="EPHD"/>
</dbReference>
<dbReference type="SUPFAM" id="SSF56672">
    <property type="entry name" value="DNA/RNA polymerases"/>
    <property type="match status" value="1"/>
</dbReference>
<dbReference type="Gene3D" id="3.30.40.10">
    <property type="entry name" value="Zinc/RING finger domain, C3HC4 (zinc finger)"/>
    <property type="match status" value="3"/>
</dbReference>
<dbReference type="GO" id="GO:0006357">
    <property type="term" value="P:regulation of transcription by RNA polymerase II"/>
    <property type="evidence" value="ECO:0007669"/>
    <property type="project" value="TreeGrafter"/>
</dbReference>
<feature type="domain" description="Reverse transcriptase" evidence="15">
    <location>
        <begin position="949"/>
        <end position="1219"/>
    </location>
</feature>
<comment type="subcellular location">
    <subcellularLocation>
        <location evidence="1">Nucleus</location>
    </subcellularLocation>
</comment>
<dbReference type="InterPro" id="IPR001487">
    <property type="entry name" value="Bromodomain"/>
</dbReference>
<keyword evidence="3" id="KW-0677">Repeat</keyword>
<evidence type="ECO:0000259" key="11">
    <source>
        <dbReference type="PROSITE" id="PS50014"/>
    </source>
</evidence>
<feature type="compositionally biased region" description="Basic and acidic residues" evidence="10">
    <location>
        <begin position="1446"/>
        <end position="1459"/>
    </location>
</feature>
<dbReference type="PROSITE" id="PS51805">
    <property type="entry name" value="EPHD"/>
    <property type="match status" value="2"/>
</dbReference>
<feature type="region of interest" description="Disordered" evidence="10">
    <location>
        <begin position="1412"/>
        <end position="1487"/>
    </location>
</feature>
<dbReference type="Pfam" id="PF13831">
    <property type="entry name" value="PHD_2"/>
    <property type="match status" value="1"/>
</dbReference>
<dbReference type="InterPro" id="IPR019786">
    <property type="entry name" value="Zinc_finger_PHD-type_CS"/>
</dbReference>
<dbReference type="PRINTS" id="PR00503">
    <property type="entry name" value="BROMODOMAIN"/>
</dbReference>
<evidence type="ECO:0000256" key="2">
    <source>
        <dbReference type="ARBA" id="ARBA00022723"/>
    </source>
</evidence>
<dbReference type="InterPro" id="IPR013087">
    <property type="entry name" value="Znf_C2H2_type"/>
</dbReference>
<dbReference type="FunFam" id="3.30.40.10:FF:000007">
    <property type="entry name" value="Bromodomain containing 1, isoform CRA_b"/>
    <property type="match status" value="1"/>
</dbReference>
<dbReference type="InterPro" id="IPR019542">
    <property type="entry name" value="Enhancer_polycomb-like_N"/>
</dbReference>
<dbReference type="CDD" id="cd15572">
    <property type="entry name" value="PHD_BRPF"/>
    <property type="match status" value="1"/>
</dbReference>
<keyword evidence="7" id="KW-0539">Nucleus</keyword>
<dbReference type="InterPro" id="IPR011011">
    <property type="entry name" value="Znf_FYVE_PHD"/>
</dbReference>
<dbReference type="PROSITE" id="PS50016">
    <property type="entry name" value="ZF_PHD_2"/>
    <property type="match status" value="1"/>
</dbReference>
<evidence type="ECO:0000259" key="13">
    <source>
        <dbReference type="PROSITE" id="PS50157"/>
    </source>
</evidence>
<dbReference type="GO" id="GO:0005634">
    <property type="term" value="C:nucleus"/>
    <property type="evidence" value="ECO:0007669"/>
    <property type="project" value="UniProtKB-SubCell"/>
</dbReference>
<dbReference type="CDD" id="cd01650">
    <property type="entry name" value="RT_nLTR_like"/>
    <property type="match status" value="1"/>
</dbReference>
<evidence type="ECO:0000313" key="18">
    <source>
        <dbReference type="Proteomes" id="UP000653454"/>
    </source>
</evidence>
<dbReference type="SMART" id="SM00293">
    <property type="entry name" value="PWWP"/>
    <property type="match status" value="1"/>
</dbReference>
<dbReference type="SMART" id="SM00297">
    <property type="entry name" value="BROMO"/>
    <property type="match status" value="1"/>
</dbReference>
<evidence type="ECO:0000256" key="1">
    <source>
        <dbReference type="ARBA" id="ARBA00004123"/>
    </source>
</evidence>
<dbReference type="FunFam" id="2.30.30.140:FF:000008">
    <property type="entry name" value="Bromodomain containing 1, isoform CRA_b"/>
    <property type="match status" value="1"/>
</dbReference>
<dbReference type="InterPro" id="IPR000477">
    <property type="entry name" value="RT_dom"/>
</dbReference>
<dbReference type="EMBL" id="CAJHNJ030000008">
    <property type="protein sequence ID" value="CAG9104601.1"/>
    <property type="molecule type" value="Genomic_DNA"/>
</dbReference>
<dbReference type="Proteomes" id="UP000653454">
    <property type="component" value="Unassembled WGS sequence"/>
</dbReference>